<reference evidence="6" key="1">
    <citation type="journal article" date="2019" name="Int. J. Syst. Evol. Microbiol.">
        <title>The Global Catalogue of Microorganisms (GCM) 10K type strain sequencing project: providing services to taxonomists for standard genome sequencing and annotation.</title>
        <authorList>
            <consortium name="The Broad Institute Genomics Platform"/>
            <consortium name="The Broad Institute Genome Sequencing Center for Infectious Disease"/>
            <person name="Wu L."/>
            <person name="Ma J."/>
        </authorList>
    </citation>
    <scope>NUCLEOTIDE SEQUENCE [LARGE SCALE GENOMIC DNA]</scope>
    <source>
        <strain evidence="6">CGMCC 1.12922</strain>
    </source>
</reference>
<dbReference type="PANTHER" id="PTHR11699">
    <property type="entry name" value="ALDEHYDE DEHYDROGENASE-RELATED"/>
    <property type="match status" value="1"/>
</dbReference>
<dbReference type="InterPro" id="IPR016162">
    <property type="entry name" value="Ald_DH_N"/>
</dbReference>
<protein>
    <submittedName>
        <fullName evidence="5">Aldehyde dehydrogenase</fullName>
    </submittedName>
</protein>
<dbReference type="EMBL" id="BMGI01000004">
    <property type="protein sequence ID" value="GGD39169.1"/>
    <property type="molecule type" value="Genomic_DNA"/>
</dbReference>
<evidence type="ECO:0000256" key="1">
    <source>
        <dbReference type="ARBA" id="ARBA00023002"/>
    </source>
</evidence>
<organism evidence="5 6">
    <name type="scientific">Sinisalibacter lacisalsi</name>
    <dbReference type="NCBI Taxonomy" id="1526570"/>
    <lineage>
        <taxon>Bacteria</taxon>
        <taxon>Pseudomonadati</taxon>
        <taxon>Pseudomonadota</taxon>
        <taxon>Alphaproteobacteria</taxon>
        <taxon>Rhodobacterales</taxon>
        <taxon>Roseobacteraceae</taxon>
        <taxon>Sinisalibacter</taxon>
    </lineage>
</organism>
<dbReference type="Proteomes" id="UP000617355">
    <property type="component" value="Unassembled WGS sequence"/>
</dbReference>
<keyword evidence="6" id="KW-1185">Reference proteome</keyword>
<sequence>MQIARHYINGEWLGGEAALRDSLNPADGSVLGQFHPGSAALVDSAAKNARETFFAADWAGAPPLRAQMLYEFADRMEAIRDELIDLVVAENGKLRSEATGEIMGSISETRYYAGLARAIQGRMQETAPGVMSLFGREPAGVAAIIVPWNAPVTLLIRSLTPALAAGCTCVLKPADQTPLIHARIMECLADCPSLPKGVVNSVNENGSEVGRAMVASPDIDVISFTGSSHTGKLIMAGAAPTLKRVNLELGGKAPAVVFPDADLDLAVRELTHGSLVMAGQICVAATRFLVHESIREEFETRMVAAYSAVCTGPGADPASQMGSLIDIANQKRLMEIIERAGDEGELLLKGKPLASGAFLTPSLFRIDDLSSPLVQEELFGPIASVETFADEAEAVAMANATVYGLAASVFTRDLNRAMRMSRRIRAGTVWINSHTRLLAEAETGGFGQSGLGRLHGIEGLADFLETKHIYMETGAD</sequence>
<evidence type="ECO:0000256" key="2">
    <source>
        <dbReference type="PROSITE-ProRule" id="PRU10007"/>
    </source>
</evidence>
<dbReference type="PROSITE" id="PS00070">
    <property type="entry name" value="ALDEHYDE_DEHYDR_CYS"/>
    <property type="match status" value="1"/>
</dbReference>
<gene>
    <name evidence="5" type="ORF">GCM10011358_23880</name>
</gene>
<dbReference type="PROSITE" id="PS00687">
    <property type="entry name" value="ALDEHYDE_DEHYDR_GLU"/>
    <property type="match status" value="1"/>
</dbReference>
<dbReference type="Gene3D" id="3.40.309.10">
    <property type="entry name" value="Aldehyde Dehydrogenase, Chain A, domain 2"/>
    <property type="match status" value="1"/>
</dbReference>
<proteinExistence type="inferred from homology"/>
<dbReference type="InterPro" id="IPR015590">
    <property type="entry name" value="Aldehyde_DH_dom"/>
</dbReference>
<dbReference type="Pfam" id="PF00171">
    <property type="entry name" value="Aldedh"/>
    <property type="match status" value="1"/>
</dbReference>
<dbReference type="InterPro" id="IPR016161">
    <property type="entry name" value="Ald_DH/histidinol_DH"/>
</dbReference>
<dbReference type="InterPro" id="IPR016160">
    <property type="entry name" value="Ald_DH_CS_CYS"/>
</dbReference>
<dbReference type="RefSeq" id="WP_188528024.1">
    <property type="nucleotide sequence ID" value="NZ_BMGI01000004.1"/>
</dbReference>
<accession>A0ABQ1QPB8</accession>
<dbReference type="Gene3D" id="3.40.605.10">
    <property type="entry name" value="Aldehyde Dehydrogenase, Chain A, domain 1"/>
    <property type="match status" value="1"/>
</dbReference>
<evidence type="ECO:0000256" key="3">
    <source>
        <dbReference type="RuleBase" id="RU003345"/>
    </source>
</evidence>
<dbReference type="SUPFAM" id="SSF53720">
    <property type="entry name" value="ALDH-like"/>
    <property type="match status" value="1"/>
</dbReference>
<comment type="caution">
    <text evidence="5">The sequence shown here is derived from an EMBL/GenBank/DDBJ whole genome shotgun (WGS) entry which is preliminary data.</text>
</comment>
<evidence type="ECO:0000313" key="5">
    <source>
        <dbReference type="EMBL" id="GGD39169.1"/>
    </source>
</evidence>
<feature type="domain" description="Aldehyde dehydrogenase" evidence="4">
    <location>
        <begin position="20"/>
        <end position="469"/>
    </location>
</feature>
<evidence type="ECO:0000259" key="4">
    <source>
        <dbReference type="Pfam" id="PF00171"/>
    </source>
</evidence>
<feature type="active site" evidence="2">
    <location>
        <position position="248"/>
    </location>
</feature>
<comment type="similarity">
    <text evidence="3">Belongs to the aldehyde dehydrogenase family.</text>
</comment>
<name>A0ABQ1QPB8_9RHOB</name>
<keyword evidence="1 3" id="KW-0560">Oxidoreductase</keyword>
<evidence type="ECO:0000313" key="6">
    <source>
        <dbReference type="Proteomes" id="UP000617355"/>
    </source>
</evidence>
<dbReference type="InterPro" id="IPR016163">
    <property type="entry name" value="Ald_DH_C"/>
</dbReference>
<dbReference type="InterPro" id="IPR029510">
    <property type="entry name" value="Ald_DH_CS_GLU"/>
</dbReference>